<proteinExistence type="predicted"/>
<name>A0A1L7JNH9_CLOBO</name>
<dbReference type="Gene3D" id="3.90.580.10">
    <property type="entry name" value="Zinc finger, CHC2-type domain"/>
    <property type="match status" value="1"/>
</dbReference>
<dbReference type="SUPFAM" id="SSF57783">
    <property type="entry name" value="Zinc beta-ribbon"/>
    <property type="match status" value="1"/>
</dbReference>
<protein>
    <submittedName>
        <fullName evidence="5">CHC2 zinc finger family protein</fullName>
    </submittedName>
</protein>
<dbReference type="GO" id="GO:0006269">
    <property type="term" value="P:DNA replication, synthesis of primer"/>
    <property type="evidence" value="ECO:0007669"/>
    <property type="project" value="TreeGrafter"/>
</dbReference>
<keyword evidence="3" id="KW-0862">Zinc</keyword>
<dbReference type="InterPro" id="IPR036977">
    <property type="entry name" value="DNA_primase_Znf_CHC2"/>
</dbReference>
<dbReference type="GO" id="GO:0003677">
    <property type="term" value="F:DNA binding"/>
    <property type="evidence" value="ECO:0007669"/>
    <property type="project" value="InterPro"/>
</dbReference>
<evidence type="ECO:0000256" key="2">
    <source>
        <dbReference type="ARBA" id="ARBA00022771"/>
    </source>
</evidence>
<dbReference type="GO" id="GO:0003899">
    <property type="term" value="F:DNA-directed RNA polymerase activity"/>
    <property type="evidence" value="ECO:0007669"/>
    <property type="project" value="InterPro"/>
</dbReference>
<feature type="domain" description="Zinc finger CHC2-type" evidence="4">
    <location>
        <begin position="1"/>
        <end position="55"/>
    </location>
</feature>
<keyword evidence="2" id="KW-0863">Zinc-finger</keyword>
<evidence type="ECO:0000259" key="4">
    <source>
        <dbReference type="SMART" id="SM00400"/>
    </source>
</evidence>
<dbReference type="Pfam" id="PF01807">
    <property type="entry name" value="Zn_ribbon_DnaG"/>
    <property type="match status" value="1"/>
</dbReference>
<dbReference type="AlphaFoldDB" id="A0A1L7JNH9"/>
<evidence type="ECO:0000256" key="1">
    <source>
        <dbReference type="ARBA" id="ARBA00022723"/>
    </source>
</evidence>
<dbReference type="PANTHER" id="PTHR30313">
    <property type="entry name" value="DNA PRIMASE"/>
    <property type="match status" value="1"/>
</dbReference>
<reference evidence="5" key="1">
    <citation type="submission" date="2016-05" db="EMBL/GenBank/DDBJ databases">
        <authorList>
            <person name="Lavstsen T."/>
            <person name="Jespersen J.S."/>
        </authorList>
    </citation>
    <scope>NUCLEOTIDE SEQUENCE</scope>
    <source>
        <strain evidence="5">CDC69096</strain>
        <plasmid evidence="5">pNPD8_2</plasmid>
    </source>
</reference>
<keyword evidence="5" id="KW-0614">Plasmid</keyword>
<geneLocation type="plasmid" evidence="5">
    <name>pNPD8_2</name>
</geneLocation>
<dbReference type="GO" id="GO:0008270">
    <property type="term" value="F:zinc ion binding"/>
    <property type="evidence" value="ECO:0007669"/>
    <property type="project" value="UniProtKB-KW"/>
</dbReference>
<dbReference type="SMART" id="SM00400">
    <property type="entry name" value="ZnF_CHCC"/>
    <property type="match status" value="1"/>
</dbReference>
<dbReference type="GO" id="GO:0005737">
    <property type="term" value="C:cytoplasm"/>
    <property type="evidence" value="ECO:0007669"/>
    <property type="project" value="TreeGrafter"/>
</dbReference>
<keyword evidence="1" id="KW-0479">Metal-binding</keyword>
<sequence length="88" mass="10133">MGICPFHNDHKIGSFIVTPSKGIWKCFTCTVGGDAIQFIALYDKVNYVEAAFNIGLEFNLISSVEYEQYFSKRKYKAKEIKNIQKSIW</sequence>
<gene>
    <name evidence="5" type="ORF">NPD8_4051</name>
</gene>
<dbReference type="InterPro" id="IPR002694">
    <property type="entry name" value="Znf_CHC2"/>
</dbReference>
<evidence type="ECO:0000256" key="3">
    <source>
        <dbReference type="ARBA" id="ARBA00022833"/>
    </source>
</evidence>
<evidence type="ECO:0000313" key="5">
    <source>
        <dbReference type="EMBL" id="APU87266.1"/>
    </source>
</evidence>
<organism evidence="5">
    <name type="scientific">Clostridium botulinum</name>
    <dbReference type="NCBI Taxonomy" id="1491"/>
    <lineage>
        <taxon>Bacteria</taxon>
        <taxon>Bacillati</taxon>
        <taxon>Bacillota</taxon>
        <taxon>Clostridia</taxon>
        <taxon>Eubacteriales</taxon>
        <taxon>Clostridiaceae</taxon>
        <taxon>Clostridium</taxon>
    </lineage>
</organism>
<accession>A0A1L7JNH9</accession>
<dbReference type="InterPro" id="IPR050219">
    <property type="entry name" value="DnaG_primase"/>
</dbReference>
<dbReference type="PANTHER" id="PTHR30313:SF2">
    <property type="entry name" value="DNA PRIMASE"/>
    <property type="match status" value="1"/>
</dbReference>
<dbReference type="EMBL" id="CP015720">
    <property type="protein sequence ID" value="APU87266.1"/>
    <property type="molecule type" value="Genomic_DNA"/>
</dbReference>